<feature type="domain" description="Recombinase" evidence="3">
    <location>
        <begin position="244"/>
        <end position="386"/>
    </location>
</feature>
<dbReference type="SMART" id="SM00857">
    <property type="entry name" value="Resolvase"/>
    <property type="match status" value="1"/>
</dbReference>
<dbReference type="InterPro" id="IPR006119">
    <property type="entry name" value="Resolv_N"/>
</dbReference>
<dbReference type="RefSeq" id="WP_008677710.1">
    <property type="nucleotide sequence ID" value="NZ_ANOH01000158.1"/>
</dbReference>
<feature type="domain" description="Resolvase/invertase-type recombinase catalytic" evidence="2">
    <location>
        <begin position="89"/>
        <end position="237"/>
    </location>
</feature>
<organism evidence="4 5">
    <name type="scientific">Rhodopirellula sallentina SM41</name>
    <dbReference type="NCBI Taxonomy" id="1263870"/>
    <lineage>
        <taxon>Bacteria</taxon>
        <taxon>Pseudomonadati</taxon>
        <taxon>Planctomycetota</taxon>
        <taxon>Planctomycetia</taxon>
        <taxon>Pirellulales</taxon>
        <taxon>Pirellulaceae</taxon>
        <taxon>Rhodopirellula</taxon>
    </lineage>
</organism>
<dbReference type="Proteomes" id="UP000011885">
    <property type="component" value="Unassembled WGS sequence"/>
</dbReference>
<dbReference type="PANTHER" id="PTHR30461">
    <property type="entry name" value="DNA-INVERTASE FROM LAMBDOID PROPHAGE"/>
    <property type="match status" value="1"/>
</dbReference>
<dbReference type="InterPro" id="IPR011109">
    <property type="entry name" value="DNA_bind_recombinase_dom"/>
</dbReference>
<comment type="caution">
    <text evidence="4">The sequence shown here is derived from an EMBL/GenBank/DDBJ whole genome shotgun (WGS) entry which is preliminary data.</text>
</comment>
<dbReference type="Pfam" id="PF07508">
    <property type="entry name" value="Recombinase"/>
    <property type="match status" value="1"/>
</dbReference>
<keyword evidence="5" id="KW-1185">Reference proteome</keyword>
<reference evidence="4 5" key="1">
    <citation type="journal article" date="2013" name="Mar. Genomics">
        <title>Expression of sulfatases in Rhodopirellula baltica and the diversity of sulfatases in the genus Rhodopirellula.</title>
        <authorList>
            <person name="Wegner C.E."/>
            <person name="Richter-Heitmann T."/>
            <person name="Klindworth A."/>
            <person name="Klockow C."/>
            <person name="Richter M."/>
            <person name="Achstetter T."/>
            <person name="Glockner F.O."/>
            <person name="Harder J."/>
        </authorList>
    </citation>
    <scope>NUCLEOTIDE SEQUENCE [LARGE SCALE GENOMIC DNA]</scope>
    <source>
        <strain evidence="4 5">SM41</strain>
    </source>
</reference>
<dbReference type="Pfam" id="PF00239">
    <property type="entry name" value="Resolvase"/>
    <property type="match status" value="1"/>
</dbReference>
<dbReference type="SUPFAM" id="SSF46689">
    <property type="entry name" value="Homeodomain-like"/>
    <property type="match status" value="1"/>
</dbReference>
<dbReference type="Gene3D" id="3.40.50.1390">
    <property type="entry name" value="Resolvase, N-terminal catalytic domain"/>
    <property type="match status" value="1"/>
</dbReference>
<dbReference type="EMBL" id="ANOH01000158">
    <property type="protein sequence ID" value="EMI56269.1"/>
    <property type="molecule type" value="Genomic_DNA"/>
</dbReference>
<dbReference type="PANTHER" id="PTHR30461:SF23">
    <property type="entry name" value="DNA RECOMBINASE-RELATED"/>
    <property type="match status" value="1"/>
</dbReference>
<dbReference type="PATRIC" id="fig|1263870.3.peg.2435"/>
<sequence>MTHQDKNSKSITTPSSVAGLPSESALLELAQTYLEEQYRHFPEYQSLGLLQERSDASYRMMAKQFANAYCSGNVQRVTPTSRAPKNLTVAACYVRYSDANSNTRSLDQQLINVLKEAKRLEAFIPWEYVFADAAITATTTARPGYQMLKSKVESEESIPRIIVADQLDRLHRDQEESIRFAKLVKARDRRLVTADGYDSISDFAKVAQAFSSLQSEMYIDQLKVKVDRGMTDAFKNGKHLAAPPTGYKLVERKDAEGNTIINSNSKVERTVVIDEEAAEVVRRIFDMYANQKLSPAKIAKVLDGESALGRSTWGPSSVTQMLGNEKYIGKWRWKKTTTVQDPITGKKCAVTVPKEDQFEKEFPERSIISQELWDAAVARREEVSRNTNPPKGRRNKSRQEAYPTMLFDLWCDKCDAPLRRFRSAGTYVQLHCPNGKDGLRGCDLKSSKSLRIIEERLLTPIKQQLFADGYPERLCAQANEFLEEEASKPPVDTKKIERQITSLEAKLRRNGQRLSGLDEGVAADSLVDSIQTDQSTLTELKAELARTAKANFRPEPLDVETIRTLLSNLHELLHDDVVTAHGILSKMVGRVSVSLGEKQGRTHTWKAKVNLNPVPALVEIGKQKDCPTTHSLEFLQVCSWTTGEELPVTIVDFPNYQRIAAEAAKMHEAGSPMNAIAVALEIDPSTVKLAIEWGAKNDTRFIPPADFSVRRKNPNSKTERIGPEVVRLRNEGLSFVEIAKRLNTSQGTASRAYKQFHSAENVKAVSQGKKLETGPKRRKIPDEKINKIRDLLTNSNLSKRAIAQEVGVTPWTVRHEAKRMAGS</sequence>
<dbReference type="SUPFAM" id="SSF53041">
    <property type="entry name" value="Resolvase-like"/>
    <property type="match status" value="1"/>
</dbReference>
<name>M5U4T7_9BACT</name>
<dbReference type="AlphaFoldDB" id="M5U4T7"/>
<dbReference type="PROSITE" id="PS51736">
    <property type="entry name" value="RECOMBINASES_3"/>
    <property type="match status" value="1"/>
</dbReference>
<proteinExistence type="inferred from homology"/>
<dbReference type="PROSITE" id="PS51737">
    <property type="entry name" value="RECOMBINASE_DNA_BIND"/>
    <property type="match status" value="1"/>
</dbReference>
<dbReference type="OrthoDB" id="103136at2"/>
<evidence type="ECO:0000259" key="3">
    <source>
        <dbReference type="PROSITE" id="PS51737"/>
    </source>
</evidence>
<evidence type="ECO:0000313" key="4">
    <source>
        <dbReference type="EMBL" id="EMI56269.1"/>
    </source>
</evidence>
<evidence type="ECO:0000256" key="1">
    <source>
        <dbReference type="ARBA" id="ARBA00009913"/>
    </source>
</evidence>
<gene>
    <name evidence="4" type="ORF">RSSM_02288</name>
</gene>
<accession>M5U4T7</accession>
<comment type="similarity">
    <text evidence="1">Belongs to the site-specific recombinase resolvase family.</text>
</comment>
<dbReference type="InterPro" id="IPR050639">
    <property type="entry name" value="SSR_resolvase"/>
</dbReference>
<dbReference type="InterPro" id="IPR036162">
    <property type="entry name" value="Resolvase-like_N_sf"/>
</dbReference>
<dbReference type="InterPro" id="IPR009057">
    <property type="entry name" value="Homeodomain-like_sf"/>
</dbReference>
<dbReference type="InterPro" id="IPR038109">
    <property type="entry name" value="DNA_bind_recomb_sf"/>
</dbReference>
<dbReference type="Gene3D" id="3.90.1750.20">
    <property type="entry name" value="Putative Large Serine Recombinase, Chain B, Domain 2"/>
    <property type="match status" value="1"/>
</dbReference>
<dbReference type="GO" id="GO:0003677">
    <property type="term" value="F:DNA binding"/>
    <property type="evidence" value="ECO:0007669"/>
    <property type="project" value="InterPro"/>
</dbReference>
<dbReference type="GO" id="GO:0000150">
    <property type="term" value="F:DNA strand exchange activity"/>
    <property type="evidence" value="ECO:0007669"/>
    <property type="project" value="InterPro"/>
</dbReference>
<evidence type="ECO:0000313" key="5">
    <source>
        <dbReference type="Proteomes" id="UP000011885"/>
    </source>
</evidence>
<evidence type="ECO:0000259" key="2">
    <source>
        <dbReference type="PROSITE" id="PS51736"/>
    </source>
</evidence>
<protein>
    <submittedName>
        <fullName evidence="4">DNA recombinase</fullName>
    </submittedName>
</protein>